<feature type="domain" description="SpaA-like prealbumin fold" evidence="3">
    <location>
        <begin position="370"/>
        <end position="485"/>
    </location>
</feature>
<gene>
    <name evidence="4" type="ORF">RF007C_12290</name>
</gene>
<dbReference type="Gene3D" id="2.60.40.10">
    <property type="entry name" value="Immunoglobulins"/>
    <property type="match status" value="1"/>
</dbReference>
<feature type="chain" id="PRO_5004904387" description="SpaA-like prealbumin fold domain-containing protein" evidence="2">
    <location>
        <begin position="32"/>
        <end position="588"/>
    </location>
</feature>
<proteinExistence type="predicted"/>
<sequence>MKEKRRFTAIIAAMALAATMAIPSIMMTANAATANKVTITNEQGEGSEYTHKYTVYKIFDGTVTDGALEGITFAKSGGFSAFLTALKADTTIGGDFTSATNEAAVANILSGYTADSDKLKAFAAFVAANPLLVTTAASAAASPIDLATDGYYLIVEDPTTGTPEDVGMTRYLLTQYDASAGVDIDAKSAIPSVEKKIKENASYTTDDGYGAGYNDTADYCIGDTVPFELIGSLPSNIGDYSTYKYVFHDTLGTQFTLNTDSIVVTVKNGSTTKTVKPTSYSTTTADGDTLTVTFNDLLSIKDTDETAITINSDSKIYVNYTAVLNDSAVIGRNGQTNEVYLEYSNNPDAGGSGTTSKTPVDKVVAFTYELDVNKKDSATNAALDGAQFVLYKTIDGVDYYANLSSSKIVDWVPGSYSGTTFTKSSDNTNLNGTAAAAPTLTSGSSFSFIGLDDGTYKLKEITAPDGYNKLASDITVVIDADTSNAQNKAGDGTELVKLELKVDGESVQSFDASITDDTSTTDVDEAAEQAAGLTAGQLAFDVANTSGSTLPGTGGMGTKLFILGGGVTAAATGIYLISRKRAKKEEEE</sequence>
<accession>W7UGQ4</accession>
<protein>
    <recommendedName>
        <fullName evidence="3">SpaA-like prealbumin fold domain-containing protein</fullName>
    </recommendedName>
</protein>
<name>W7UGQ4_RUMFL</name>
<keyword evidence="1" id="KW-0472">Membrane</keyword>
<keyword evidence="5" id="KW-1185">Reference proteome</keyword>
<dbReference type="InterPro" id="IPR041033">
    <property type="entry name" value="SpaA_PFL_dom_1"/>
</dbReference>
<dbReference type="InterPro" id="IPR013783">
    <property type="entry name" value="Ig-like_fold"/>
</dbReference>
<organism evidence="4 5">
    <name type="scientific">Ruminococcus flavefaciens 007c</name>
    <dbReference type="NCBI Taxonomy" id="1341157"/>
    <lineage>
        <taxon>Bacteria</taxon>
        <taxon>Bacillati</taxon>
        <taxon>Bacillota</taxon>
        <taxon>Clostridia</taxon>
        <taxon>Eubacteriales</taxon>
        <taxon>Oscillospiraceae</taxon>
        <taxon>Ruminococcus</taxon>
    </lineage>
</organism>
<dbReference type="Pfam" id="PF17802">
    <property type="entry name" value="SpaA"/>
    <property type="match status" value="1"/>
</dbReference>
<dbReference type="InterPro" id="IPR026466">
    <property type="entry name" value="Fim_isopep_form_D2_dom"/>
</dbReference>
<keyword evidence="1" id="KW-1133">Transmembrane helix</keyword>
<dbReference type="Gene3D" id="2.60.40.740">
    <property type="match status" value="1"/>
</dbReference>
<dbReference type="NCBIfam" id="TIGR04226">
    <property type="entry name" value="RrgB_K2N_iso_D2"/>
    <property type="match status" value="1"/>
</dbReference>
<evidence type="ECO:0000256" key="2">
    <source>
        <dbReference type="SAM" id="SignalP"/>
    </source>
</evidence>
<dbReference type="EMBL" id="ATAX01000016">
    <property type="protein sequence ID" value="EWM54381.1"/>
    <property type="molecule type" value="Genomic_DNA"/>
</dbReference>
<feature type="transmembrane region" description="Helical" evidence="1">
    <location>
        <begin position="560"/>
        <end position="578"/>
    </location>
</feature>
<keyword evidence="2" id="KW-0732">Signal</keyword>
<evidence type="ECO:0000259" key="3">
    <source>
        <dbReference type="Pfam" id="PF17802"/>
    </source>
</evidence>
<evidence type="ECO:0000256" key="1">
    <source>
        <dbReference type="SAM" id="Phobius"/>
    </source>
</evidence>
<dbReference type="eggNOG" id="COG4932">
    <property type="taxonomic scope" value="Bacteria"/>
</dbReference>
<reference evidence="4 5" key="1">
    <citation type="journal article" date="2014" name="PLoS ONE">
        <title>Rumen cellulosomics: divergent fiber-degrading strategies revealed by comparative genome-wide analysis of six ruminococcal strains.</title>
        <authorList>
            <person name="Dassa B."/>
            <person name="Borovok I."/>
            <person name="Ruimy-Israeli V."/>
            <person name="Lamed R."/>
            <person name="Flint H.J."/>
            <person name="Duncan S.H."/>
            <person name="Henrissat B."/>
            <person name="Coutinho P."/>
            <person name="Morrison M."/>
            <person name="Mosoni P."/>
            <person name="Yeoman C.J."/>
            <person name="White B.A."/>
            <person name="Bayer E.A."/>
        </authorList>
    </citation>
    <scope>NUCLEOTIDE SEQUENCE [LARGE SCALE GENOMIC DNA]</scope>
    <source>
        <strain evidence="4 5">007c</strain>
    </source>
</reference>
<feature type="signal peptide" evidence="2">
    <location>
        <begin position="1"/>
        <end position="31"/>
    </location>
</feature>
<evidence type="ECO:0000313" key="4">
    <source>
        <dbReference type="EMBL" id="EWM54381.1"/>
    </source>
</evidence>
<dbReference type="Proteomes" id="UP000019365">
    <property type="component" value="Unassembled WGS sequence"/>
</dbReference>
<dbReference type="OrthoDB" id="2199792at2"/>
<dbReference type="AlphaFoldDB" id="W7UGQ4"/>
<keyword evidence="1" id="KW-0812">Transmembrane</keyword>
<dbReference type="PATRIC" id="fig|1341157.4.peg.1047"/>
<evidence type="ECO:0000313" key="5">
    <source>
        <dbReference type="Proteomes" id="UP000019365"/>
    </source>
</evidence>
<comment type="caution">
    <text evidence="4">The sequence shown here is derived from an EMBL/GenBank/DDBJ whole genome shotgun (WGS) entry which is preliminary data.</text>
</comment>
<dbReference type="RefSeq" id="WP_037297815.1">
    <property type="nucleotide sequence ID" value="NZ_ATAX01000016.1"/>
</dbReference>